<evidence type="ECO:0000313" key="1">
    <source>
        <dbReference type="EMBL" id="KKL71124.1"/>
    </source>
</evidence>
<accession>A0A0F9EAY8</accession>
<dbReference type="EMBL" id="LAZR01025681">
    <property type="protein sequence ID" value="KKL71124.1"/>
    <property type="molecule type" value="Genomic_DNA"/>
</dbReference>
<dbReference type="AlphaFoldDB" id="A0A0F9EAY8"/>
<protein>
    <submittedName>
        <fullName evidence="1">Uncharacterized protein</fullName>
    </submittedName>
</protein>
<organism evidence="1">
    <name type="scientific">marine sediment metagenome</name>
    <dbReference type="NCBI Taxonomy" id="412755"/>
    <lineage>
        <taxon>unclassified sequences</taxon>
        <taxon>metagenomes</taxon>
        <taxon>ecological metagenomes</taxon>
    </lineage>
</organism>
<reference evidence="1" key="1">
    <citation type="journal article" date="2015" name="Nature">
        <title>Complex archaea that bridge the gap between prokaryotes and eukaryotes.</title>
        <authorList>
            <person name="Spang A."/>
            <person name="Saw J.H."/>
            <person name="Jorgensen S.L."/>
            <person name="Zaremba-Niedzwiedzka K."/>
            <person name="Martijn J."/>
            <person name="Lind A.E."/>
            <person name="van Eijk R."/>
            <person name="Schleper C."/>
            <person name="Guy L."/>
            <person name="Ettema T.J."/>
        </authorList>
    </citation>
    <scope>NUCLEOTIDE SEQUENCE</scope>
</reference>
<comment type="caution">
    <text evidence="1">The sequence shown here is derived from an EMBL/GenBank/DDBJ whole genome shotgun (WGS) entry which is preliminary data.</text>
</comment>
<gene>
    <name evidence="1" type="ORF">LCGC14_2098000</name>
</gene>
<proteinExistence type="predicted"/>
<sequence length="49" mass="5434">GSYTLHNLKAKARTRAIHIAVSDIIGYGELGFATLPANEPEQVFEFEEE</sequence>
<feature type="non-terminal residue" evidence="1">
    <location>
        <position position="1"/>
    </location>
</feature>
<name>A0A0F9EAY8_9ZZZZ</name>